<gene>
    <name evidence="6" type="ORF">DFH07DRAFT_997420</name>
</gene>
<reference evidence="6" key="1">
    <citation type="submission" date="2023-03" db="EMBL/GenBank/DDBJ databases">
        <title>Massive genome expansion in bonnet fungi (Mycena s.s.) driven by repeated elements and novel gene families across ecological guilds.</title>
        <authorList>
            <consortium name="Lawrence Berkeley National Laboratory"/>
            <person name="Harder C.B."/>
            <person name="Miyauchi S."/>
            <person name="Viragh M."/>
            <person name="Kuo A."/>
            <person name="Thoen E."/>
            <person name="Andreopoulos B."/>
            <person name="Lu D."/>
            <person name="Skrede I."/>
            <person name="Drula E."/>
            <person name="Henrissat B."/>
            <person name="Morin E."/>
            <person name="Kohler A."/>
            <person name="Barry K."/>
            <person name="LaButti K."/>
            <person name="Morin E."/>
            <person name="Salamov A."/>
            <person name="Lipzen A."/>
            <person name="Mereny Z."/>
            <person name="Hegedus B."/>
            <person name="Baldrian P."/>
            <person name="Stursova M."/>
            <person name="Weitz H."/>
            <person name="Taylor A."/>
            <person name="Grigoriev I.V."/>
            <person name="Nagy L.G."/>
            <person name="Martin F."/>
            <person name="Kauserud H."/>
        </authorList>
    </citation>
    <scope>NUCLEOTIDE SEQUENCE</scope>
    <source>
        <strain evidence="6">CBHHK188m</strain>
    </source>
</reference>
<dbReference type="Proteomes" id="UP001215280">
    <property type="component" value="Unassembled WGS sequence"/>
</dbReference>
<organism evidence="6 7">
    <name type="scientific">Mycena maculata</name>
    <dbReference type="NCBI Taxonomy" id="230809"/>
    <lineage>
        <taxon>Eukaryota</taxon>
        <taxon>Fungi</taxon>
        <taxon>Dikarya</taxon>
        <taxon>Basidiomycota</taxon>
        <taxon>Agaricomycotina</taxon>
        <taxon>Agaricomycetes</taxon>
        <taxon>Agaricomycetidae</taxon>
        <taxon>Agaricales</taxon>
        <taxon>Marasmiineae</taxon>
        <taxon>Mycenaceae</taxon>
        <taxon>Mycena</taxon>
    </lineage>
</organism>
<dbReference type="InterPro" id="IPR018499">
    <property type="entry name" value="Tetraspanin/Peripherin"/>
</dbReference>
<proteinExistence type="predicted"/>
<evidence type="ECO:0000256" key="1">
    <source>
        <dbReference type="ARBA" id="ARBA00004141"/>
    </source>
</evidence>
<protein>
    <submittedName>
        <fullName evidence="6">Uncharacterized protein</fullName>
    </submittedName>
</protein>
<feature type="transmembrane region" description="Helical" evidence="5">
    <location>
        <begin position="92"/>
        <end position="113"/>
    </location>
</feature>
<evidence type="ECO:0000256" key="3">
    <source>
        <dbReference type="ARBA" id="ARBA00022989"/>
    </source>
</evidence>
<feature type="transmembrane region" description="Helical" evidence="5">
    <location>
        <begin position="56"/>
        <end position="80"/>
    </location>
</feature>
<evidence type="ECO:0000256" key="2">
    <source>
        <dbReference type="ARBA" id="ARBA00022692"/>
    </source>
</evidence>
<dbReference type="EMBL" id="JARJLG010000002">
    <property type="protein sequence ID" value="KAJ7783968.1"/>
    <property type="molecule type" value="Genomic_DNA"/>
</dbReference>
<keyword evidence="3 5" id="KW-1133">Transmembrane helix</keyword>
<evidence type="ECO:0000313" key="6">
    <source>
        <dbReference type="EMBL" id="KAJ7783968.1"/>
    </source>
</evidence>
<dbReference type="AlphaFoldDB" id="A0AAD7KG72"/>
<feature type="transmembrane region" description="Helical" evidence="5">
    <location>
        <begin position="12"/>
        <end position="36"/>
    </location>
</feature>
<evidence type="ECO:0000256" key="4">
    <source>
        <dbReference type="ARBA" id="ARBA00023136"/>
    </source>
</evidence>
<keyword evidence="2 5" id="KW-0812">Transmembrane</keyword>
<name>A0AAD7KG72_9AGAR</name>
<keyword evidence="7" id="KW-1185">Reference proteome</keyword>
<keyword evidence="4 5" id="KW-0472">Membrane</keyword>
<feature type="transmembrane region" description="Helical" evidence="5">
    <location>
        <begin position="144"/>
        <end position="165"/>
    </location>
</feature>
<dbReference type="Pfam" id="PF00335">
    <property type="entry name" value="Tetraspanin"/>
    <property type="match status" value="1"/>
</dbReference>
<comment type="subcellular location">
    <subcellularLocation>
        <location evidence="1">Membrane</location>
        <topology evidence="1">Multi-pass membrane protein</topology>
    </subcellularLocation>
</comment>
<sequence length="211" mass="23167">MGAHYLCCLPLRLGVLVISFLQLMASAFATAILVYALVLDAEDKDEATKIPSRTRIVVIVITAIYGLVALISLTGFLGAIRKKASYVAMFSGLLKFFFVIQLAVVVAYFVLYFTEKNQFRKLCIGDSTAQNVINACSAPGKLSLWMMIVSAVVPLLFQAYGVYIVQEYVQKLHNEESGFTGPGYARVPEESHPLTHHPYADKAHAFGPGRV</sequence>
<dbReference type="GO" id="GO:0016020">
    <property type="term" value="C:membrane"/>
    <property type="evidence" value="ECO:0007669"/>
    <property type="project" value="UniProtKB-SubCell"/>
</dbReference>
<evidence type="ECO:0000256" key="5">
    <source>
        <dbReference type="SAM" id="Phobius"/>
    </source>
</evidence>
<comment type="caution">
    <text evidence="6">The sequence shown here is derived from an EMBL/GenBank/DDBJ whole genome shotgun (WGS) entry which is preliminary data.</text>
</comment>
<evidence type="ECO:0000313" key="7">
    <source>
        <dbReference type="Proteomes" id="UP001215280"/>
    </source>
</evidence>
<accession>A0AAD7KG72</accession>